<dbReference type="EMBL" id="LAZR01003842">
    <property type="protein sequence ID" value="KKN14208.1"/>
    <property type="molecule type" value="Genomic_DNA"/>
</dbReference>
<name>A0A0F9R9Y1_9ZZZZ</name>
<sequence length="76" mass="8806">MKINERFEEFKSDLQDRLGARVGRKVEIIGEAAWFELGIVYTTAQLLDTPDEIAAEQMAEVLAKRFFIQNEEKEND</sequence>
<dbReference type="AlphaFoldDB" id="A0A0F9R9Y1"/>
<organism evidence="1">
    <name type="scientific">marine sediment metagenome</name>
    <dbReference type="NCBI Taxonomy" id="412755"/>
    <lineage>
        <taxon>unclassified sequences</taxon>
        <taxon>metagenomes</taxon>
        <taxon>ecological metagenomes</taxon>
    </lineage>
</organism>
<protein>
    <submittedName>
        <fullName evidence="1">Uncharacterized protein</fullName>
    </submittedName>
</protein>
<proteinExistence type="predicted"/>
<evidence type="ECO:0000313" key="1">
    <source>
        <dbReference type="EMBL" id="KKN14208.1"/>
    </source>
</evidence>
<reference evidence="1" key="1">
    <citation type="journal article" date="2015" name="Nature">
        <title>Complex archaea that bridge the gap between prokaryotes and eukaryotes.</title>
        <authorList>
            <person name="Spang A."/>
            <person name="Saw J.H."/>
            <person name="Jorgensen S.L."/>
            <person name="Zaremba-Niedzwiedzka K."/>
            <person name="Martijn J."/>
            <person name="Lind A.E."/>
            <person name="van Eijk R."/>
            <person name="Schleper C."/>
            <person name="Guy L."/>
            <person name="Ettema T.J."/>
        </authorList>
    </citation>
    <scope>NUCLEOTIDE SEQUENCE</scope>
</reference>
<comment type="caution">
    <text evidence="1">The sequence shown here is derived from an EMBL/GenBank/DDBJ whole genome shotgun (WGS) entry which is preliminary data.</text>
</comment>
<accession>A0A0F9R9Y1</accession>
<gene>
    <name evidence="1" type="ORF">LCGC14_0998470</name>
</gene>